<sequence length="57" mass="6387">FSTIVTTSQSELTHTTMATVTKVTTNQKKMVKHTKEGMSTPPPQKKRQIVADSELRK</sequence>
<dbReference type="Proteomes" id="UP001529510">
    <property type="component" value="Unassembled WGS sequence"/>
</dbReference>
<reference evidence="2 3" key="1">
    <citation type="submission" date="2024-05" db="EMBL/GenBank/DDBJ databases">
        <title>Genome sequencing and assembly of Indian major carp, Cirrhinus mrigala (Hamilton, 1822).</title>
        <authorList>
            <person name="Mohindra V."/>
            <person name="Chowdhury L.M."/>
            <person name="Lal K."/>
            <person name="Jena J.K."/>
        </authorList>
    </citation>
    <scope>NUCLEOTIDE SEQUENCE [LARGE SCALE GENOMIC DNA]</scope>
    <source>
        <strain evidence="2">CM1030</strain>
        <tissue evidence="2">Blood</tissue>
    </source>
</reference>
<comment type="caution">
    <text evidence="2">The sequence shown here is derived from an EMBL/GenBank/DDBJ whole genome shotgun (WGS) entry which is preliminary data.</text>
</comment>
<dbReference type="AlphaFoldDB" id="A0ABD0S258"/>
<evidence type="ECO:0000313" key="2">
    <source>
        <dbReference type="EMBL" id="KAL0204108.1"/>
    </source>
</evidence>
<feature type="non-terminal residue" evidence="2">
    <location>
        <position position="1"/>
    </location>
</feature>
<feature type="region of interest" description="Disordered" evidence="1">
    <location>
        <begin position="32"/>
        <end position="57"/>
    </location>
</feature>
<evidence type="ECO:0000256" key="1">
    <source>
        <dbReference type="SAM" id="MobiDB-lite"/>
    </source>
</evidence>
<accession>A0ABD0S258</accession>
<protein>
    <submittedName>
        <fullName evidence="2">Uncharacterized protein</fullName>
    </submittedName>
</protein>
<evidence type="ECO:0000313" key="3">
    <source>
        <dbReference type="Proteomes" id="UP001529510"/>
    </source>
</evidence>
<dbReference type="EMBL" id="JAMKFB020000001">
    <property type="protein sequence ID" value="KAL0204108.1"/>
    <property type="molecule type" value="Genomic_DNA"/>
</dbReference>
<name>A0ABD0S258_CIRMR</name>
<gene>
    <name evidence="2" type="ORF">M9458_002126</name>
</gene>
<proteinExistence type="predicted"/>
<keyword evidence="3" id="KW-1185">Reference proteome</keyword>
<feature type="non-terminal residue" evidence="2">
    <location>
        <position position="57"/>
    </location>
</feature>
<organism evidence="2 3">
    <name type="scientific">Cirrhinus mrigala</name>
    <name type="common">Mrigala</name>
    <dbReference type="NCBI Taxonomy" id="683832"/>
    <lineage>
        <taxon>Eukaryota</taxon>
        <taxon>Metazoa</taxon>
        <taxon>Chordata</taxon>
        <taxon>Craniata</taxon>
        <taxon>Vertebrata</taxon>
        <taxon>Euteleostomi</taxon>
        <taxon>Actinopterygii</taxon>
        <taxon>Neopterygii</taxon>
        <taxon>Teleostei</taxon>
        <taxon>Ostariophysi</taxon>
        <taxon>Cypriniformes</taxon>
        <taxon>Cyprinidae</taxon>
        <taxon>Labeoninae</taxon>
        <taxon>Labeonini</taxon>
        <taxon>Cirrhinus</taxon>
    </lineage>
</organism>